<dbReference type="Proteomes" id="UP000547510">
    <property type="component" value="Unassembled WGS sequence"/>
</dbReference>
<organism evidence="1 2">
    <name type="scientific">Saccharothrix tamanrassetensis</name>
    <dbReference type="NCBI Taxonomy" id="1051531"/>
    <lineage>
        <taxon>Bacteria</taxon>
        <taxon>Bacillati</taxon>
        <taxon>Actinomycetota</taxon>
        <taxon>Actinomycetes</taxon>
        <taxon>Pseudonocardiales</taxon>
        <taxon>Pseudonocardiaceae</taxon>
        <taxon>Saccharothrix</taxon>
    </lineage>
</organism>
<dbReference type="AlphaFoldDB" id="A0A841C5X7"/>
<protein>
    <recommendedName>
        <fullName evidence="3">Transcriptional regulator</fullName>
    </recommendedName>
</protein>
<evidence type="ECO:0000313" key="1">
    <source>
        <dbReference type="EMBL" id="MBB5953942.1"/>
    </source>
</evidence>
<evidence type="ECO:0000313" key="2">
    <source>
        <dbReference type="Proteomes" id="UP000547510"/>
    </source>
</evidence>
<accession>A0A841C5X7</accession>
<keyword evidence="2" id="KW-1185">Reference proteome</keyword>
<dbReference type="RefSeq" id="WP_221455268.1">
    <property type="nucleotide sequence ID" value="NZ_JACHJN010000001.1"/>
</dbReference>
<comment type="caution">
    <text evidence="1">The sequence shown here is derived from an EMBL/GenBank/DDBJ whole genome shotgun (WGS) entry which is preliminary data.</text>
</comment>
<name>A0A841C5X7_9PSEU</name>
<gene>
    <name evidence="1" type="ORF">FHS29_000512</name>
</gene>
<dbReference type="SUPFAM" id="SSF48452">
    <property type="entry name" value="TPR-like"/>
    <property type="match status" value="1"/>
</dbReference>
<sequence length="458" mass="49120">MTMGVRLPAGRKANDRLRAVMEEAGCSNTGLARRVNVCGAEQGLDLCYDKTSVARWLKGQQPRGRAPAIIAQALGHKLGRVVTIDEIGMTPRPGATPTVGLRFEPILTSALRQVSALWHSDANRAGSPTGEKLPTSVLVGPSRDWLIADPDAVVGGHGPAAVDRADIAVVRATTAAFVDLDHRFGSTRIRPVVVHYLDSVVSRLLADSYGESTGRQLLGAAARLTELAGYMAIDTGQPGLAQRYYIQALRLTQAAGDRGMGGYVLASGMSRVALKLDTPREAVQLARVAQEGSRGRSTPAVQAVCHAAEARGHAMLGDARACERAADKAIDALEHGDPDREPDWVAHVDRAYLAEELARCARDLDQPATAVRCSEEALLGCHPGRSRRRGLRLLLLASAQLRAGDVDQSHCTAVQATQVLRGLYSAQCTSDLEDFRVRLEALGRREEARELVVGPERH</sequence>
<proteinExistence type="predicted"/>
<evidence type="ECO:0008006" key="3">
    <source>
        <dbReference type="Google" id="ProtNLM"/>
    </source>
</evidence>
<dbReference type="EMBL" id="JACHJN010000001">
    <property type="protein sequence ID" value="MBB5953942.1"/>
    <property type="molecule type" value="Genomic_DNA"/>
</dbReference>
<reference evidence="1 2" key="1">
    <citation type="submission" date="2020-08" db="EMBL/GenBank/DDBJ databases">
        <title>Genomic Encyclopedia of Type Strains, Phase III (KMG-III): the genomes of soil and plant-associated and newly described type strains.</title>
        <authorList>
            <person name="Whitman W."/>
        </authorList>
    </citation>
    <scope>NUCLEOTIDE SEQUENCE [LARGE SCALE GENOMIC DNA]</scope>
    <source>
        <strain evidence="1 2">CECT 8640</strain>
    </source>
</reference>
<dbReference type="InterPro" id="IPR011990">
    <property type="entry name" value="TPR-like_helical_dom_sf"/>
</dbReference>